<evidence type="ECO:0000313" key="1">
    <source>
        <dbReference type="EMBL" id="RNL60687.1"/>
    </source>
</evidence>
<dbReference type="RefSeq" id="WP_123229439.1">
    <property type="nucleotide sequence ID" value="NZ_RJSE01000009.1"/>
</dbReference>
<keyword evidence="2" id="KW-1185">Reference proteome</keyword>
<proteinExistence type="predicted"/>
<evidence type="ECO:0000313" key="2">
    <source>
        <dbReference type="Proteomes" id="UP000267128"/>
    </source>
</evidence>
<organism evidence="1 2">
    <name type="scientific">Nocardioides marmoriginsengisoli</name>
    <dbReference type="NCBI Taxonomy" id="661483"/>
    <lineage>
        <taxon>Bacteria</taxon>
        <taxon>Bacillati</taxon>
        <taxon>Actinomycetota</taxon>
        <taxon>Actinomycetes</taxon>
        <taxon>Propionibacteriales</taxon>
        <taxon>Nocardioidaceae</taxon>
        <taxon>Nocardioides</taxon>
    </lineage>
</organism>
<sequence>MNLRLLGLPAVALALVAGVLGIQLAHGGGSFEPTRTADPCAARQVDSVSAGIDGLTERLVLLGIDGAACRLHLSREALTLELAEPEPPTDAELAALRQGLLDAVRRMKADGTLPPASALVREALDAIELNGLLKAAILALPDAVVDAALKTDDVLTRTIDDLDLRDLLTNLEDPDDLARQIEPVLTRAVQDSLTERLRSLL</sequence>
<gene>
    <name evidence="1" type="ORF">EFK50_20485</name>
</gene>
<protein>
    <submittedName>
        <fullName evidence="1">Uncharacterized protein</fullName>
    </submittedName>
</protein>
<dbReference type="Proteomes" id="UP000267128">
    <property type="component" value="Unassembled WGS sequence"/>
</dbReference>
<dbReference type="AlphaFoldDB" id="A0A3N0CB57"/>
<comment type="caution">
    <text evidence="1">The sequence shown here is derived from an EMBL/GenBank/DDBJ whole genome shotgun (WGS) entry which is preliminary data.</text>
</comment>
<dbReference type="EMBL" id="RJSE01000009">
    <property type="protein sequence ID" value="RNL60687.1"/>
    <property type="molecule type" value="Genomic_DNA"/>
</dbReference>
<name>A0A3N0CB57_9ACTN</name>
<reference evidence="1 2" key="1">
    <citation type="submission" date="2018-11" db="EMBL/GenBank/DDBJ databases">
        <authorList>
            <person name="Li F."/>
        </authorList>
    </citation>
    <scope>NUCLEOTIDE SEQUENCE [LARGE SCALE GENOMIC DNA]</scope>
    <source>
        <strain evidence="1 2">Gsoil 097</strain>
    </source>
</reference>
<dbReference type="OrthoDB" id="3783532at2"/>
<accession>A0A3N0CB57</accession>